<name>A0A081ATV1_PHYNI</name>
<protein>
    <submittedName>
        <fullName evidence="1">Uncharacterized protein</fullName>
    </submittedName>
</protein>
<accession>A0A081ATV1</accession>
<comment type="caution">
    <text evidence="1">The sequence shown here is derived from an EMBL/GenBank/DDBJ whole genome shotgun (WGS) entry which is preliminary data.</text>
</comment>
<reference evidence="1 2" key="1">
    <citation type="submission" date="2013-11" db="EMBL/GenBank/DDBJ databases">
        <title>The Genome Sequence of Phytophthora parasitica P1976.</title>
        <authorList>
            <consortium name="The Broad Institute Genomics Platform"/>
            <person name="Russ C."/>
            <person name="Tyler B."/>
            <person name="Panabieres F."/>
            <person name="Shan W."/>
            <person name="Tripathy S."/>
            <person name="Grunwald N."/>
            <person name="Machado M."/>
            <person name="Johnson C.S."/>
            <person name="Walker B."/>
            <person name="Young S."/>
            <person name="Zeng Q."/>
            <person name="Gargeya S."/>
            <person name="Fitzgerald M."/>
            <person name="Haas B."/>
            <person name="Abouelleil A."/>
            <person name="Allen A.W."/>
            <person name="Alvarado L."/>
            <person name="Arachchi H.M."/>
            <person name="Berlin A.M."/>
            <person name="Chapman S.B."/>
            <person name="Gainer-Dewar J."/>
            <person name="Goldberg J."/>
            <person name="Griggs A."/>
            <person name="Gujja S."/>
            <person name="Hansen M."/>
            <person name="Howarth C."/>
            <person name="Imamovic A."/>
            <person name="Ireland A."/>
            <person name="Larimer J."/>
            <person name="McCowan C."/>
            <person name="Murphy C."/>
            <person name="Pearson M."/>
            <person name="Poon T.W."/>
            <person name="Priest M."/>
            <person name="Roberts A."/>
            <person name="Saif S."/>
            <person name="Shea T."/>
            <person name="Sisk P."/>
            <person name="Sykes S."/>
            <person name="Wortman J."/>
            <person name="Nusbaum C."/>
            <person name="Birren B."/>
        </authorList>
    </citation>
    <scope>NUCLEOTIDE SEQUENCE [LARGE SCALE GENOMIC DNA]</scope>
    <source>
        <strain evidence="1 2">P1976</strain>
    </source>
</reference>
<proteinExistence type="predicted"/>
<dbReference type="AlphaFoldDB" id="A0A081ATV1"/>
<dbReference type="Proteomes" id="UP000028582">
    <property type="component" value="Unassembled WGS sequence"/>
</dbReference>
<evidence type="ECO:0000313" key="2">
    <source>
        <dbReference type="Proteomes" id="UP000028582"/>
    </source>
</evidence>
<sequence length="95" mass="11332">MPLDELLKNSAYERYIRYASRYDNHLFESIQKGERLKRPEEYVLKMLGLENRPENKIFANKLFRDYMAMSGYSLAFKTIRKYLNQMADALAVARN</sequence>
<dbReference type="EMBL" id="ANJA01000731">
    <property type="protein sequence ID" value="ETO82312.1"/>
    <property type="molecule type" value="Genomic_DNA"/>
</dbReference>
<evidence type="ECO:0000313" key="1">
    <source>
        <dbReference type="EMBL" id="ETO82312.1"/>
    </source>
</evidence>
<organism evidence="1 2">
    <name type="scientific">Phytophthora nicotianae P1976</name>
    <dbReference type="NCBI Taxonomy" id="1317066"/>
    <lineage>
        <taxon>Eukaryota</taxon>
        <taxon>Sar</taxon>
        <taxon>Stramenopiles</taxon>
        <taxon>Oomycota</taxon>
        <taxon>Peronosporomycetes</taxon>
        <taxon>Peronosporales</taxon>
        <taxon>Peronosporaceae</taxon>
        <taxon>Phytophthora</taxon>
    </lineage>
</organism>
<gene>
    <name evidence="1" type="ORF">F444_03527</name>
</gene>